<dbReference type="EMBL" id="LR828257">
    <property type="protein sequence ID" value="CAD0351205.1"/>
    <property type="molecule type" value="Genomic_DNA"/>
</dbReference>
<dbReference type="PANTHER" id="PTHR43475">
    <property type="entry name" value="METHYLTHIORIBOSE-1-PHOSPHATE ISOMERASE"/>
    <property type="match status" value="1"/>
</dbReference>
<feature type="site" description="Transition state stabilizer" evidence="7">
    <location>
        <position position="216"/>
    </location>
</feature>
<dbReference type="FunFam" id="1.20.120.420:FF:000007">
    <property type="entry name" value="Methylthioribose-1-phosphate isomerase"/>
    <property type="match status" value="1"/>
</dbReference>
<dbReference type="HAMAP" id="MF_01678">
    <property type="entry name" value="Salvage_MtnA"/>
    <property type="match status" value="1"/>
</dbReference>
<dbReference type="Gene3D" id="1.20.120.420">
    <property type="entry name" value="translation initiation factor eif-2b, domain 1"/>
    <property type="match status" value="1"/>
</dbReference>
<evidence type="ECO:0000256" key="2">
    <source>
        <dbReference type="ARBA" id="ARBA00023167"/>
    </source>
</evidence>
<comment type="function">
    <text evidence="6">Catalyzes the interconversion of methylthioribose-1-phosphate (MTR-1-P) into methylthioribulose-1-phosphate (MTRu-1-P). Also catalyzes the interconversion of 5-deoxyribose 1-phosphate and 5-deoxyribulose 1-phosphate. Part of a bifunctional DHAP-shunt salvage pathway for SAM by-products.</text>
</comment>
<feature type="binding site" evidence="7">
    <location>
        <position position="255"/>
    </location>
    <ligand>
        <name>substrate</name>
    </ligand>
</feature>
<evidence type="ECO:0000313" key="9">
    <source>
        <dbReference type="Proteomes" id="UP000515406"/>
    </source>
</evidence>
<dbReference type="EMBL" id="LR828257">
    <property type="protein sequence ID" value="CAD0351202.1"/>
    <property type="molecule type" value="Genomic_DNA"/>
</dbReference>
<comment type="pathway">
    <text evidence="7">Amino-acid biosynthesis; L-methionine biosynthesis via salvage pathway; L-methionine from S-methyl-5-thio-alpha-D-ribose 1-phosphate: step 1/6.</text>
</comment>
<dbReference type="PANTHER" id="PTHR43475:SF1">
    <property type="entry name" value="METHYLTHIORIBOSE-1-PHOSPHATE ISOMERASE"/>
    <property type="match status" value="1"/>
</dbReference>
<dbReference type="InterPro" id="IPR005251">
    <property type="entry name" value="IF-M1Pi"/>
</dbReference>
<feature type="binding site" evidence="7">
    <location>
        <begin position="306"/>
        <end position="307"/>
    </location>
    <ligand>
        <name>substrate</name>
    </ligand>
</feature>
<evidence type="ECO:0000256" key="7">
    <source>
        <dbReference type="HAMAP-Rule" id="MF_01678"/>
    </source>
</evidence>
<dbReference type="GO" id="GO:0046523">
    <property type="term" value="F:S-methyl-5-thioribose-1-phosphate isomerase activity"/>
    <property type="evidence" value="ECO:0007669"/>
    <property type="project" value="UniProtKB-UniRule"/>
</dbReference>
<proteinExistence type="inferred from homology"/>
<dbReference type="GO" id="GO:0019509">
    <property type="term" value="P:L-methionine salvage from methylthioadenosine"/>
    <property type="evidence" value="ECO:0007669"/>
    <property type="project" value="UniProtKB-UniRule"/>
</dbReference>
<comment type="catalytic activity">
    <reaction evidence="4">
        <text>5-deoxy-alpha-D-ribose 1-phosphate = 5-deoxy-D-ribulose 1-phosphate</text>
        <dbReference type="Rhea" id="RHEA:61296"/>
        <dbReference type="ChEBI" id="CHEBI:58749"/>
        <dbReference type="ChEBI" id="CHEBI:144504"/>
    </reaction>
    <physiologicalReaction direction="left-to-right" evidence="4">
        <dbReference type="Rhea" id="RHEA:61297"/>
    </physiologicalReaction>
</comment>
<dbReference type="EC" id="5.3.1.23" evidence="7"/>
<keyword evidence="9" id="KW-1185">Reference proteome</keyword>
<name>A0A6V7EJ32_9XANT</name>
<dbReference type="Pfam" id="PF01008">
    <property type="entry name" value="IF-2B"/>
    <property type="match status" value="1"/>
</dbReference>
<evidence type="ECO:0000256" key="6">
    <source>
        <dbReference type="ARBA" id="ARBA00058145"/>
    </source>
</evidence>
<dbReference type="AlphaFoldDB" id="A0A6V7EJ32"/>
<dbReference type="NCBIfam" id="NF004326">
    <property type="entry name" value="PRK05720.1"/>
    <property type="match status" value="1"/>
</dbReference>
<dbReference type="NCBIfam" id="TIGR00524">
    <property type="entry name" value="eIF-2B_rel"/>
    <property type="match status" value="1"/>
</dbReference>
<sequence>MDVLAACPASGEGTARSTNQAFTLECVAALGRRAEHGRSTDWAARAPYNSAMNDSAHIDYARYDHIRPLLWTGDALELLDQRKLPFVVEHVRCESSDAVAEAIHSLAVRGAPAIGIAAGWGVVLAARDIDADDGSAALQKLEPALLRLNAARPTAVNLAWALMRMRRVLGAAGADWRAVIAREAQAIADEDLAANRHMGALGAALIAPGSGVLTHCNTGSLATAGFGTALGVIRAGMAQQRIGKVFAGETRPWLQGARLTVWELQQDGIDATLIADSAASHLMKSGLVQWVIVGADRICANGDTANKIGTYQLAIAARHHGVKFMVVAPSSTVDMATASGEQIEIEQRDPGELFGVGGVRTVADGIHAWNPVFDVTPGSLIDAIVTERGVIAQPDLAQMQAAFGA</sequence>
<accession>A0A6V7EJ32</accession>
<reference evidence="8 9" key="1">
    <citation type="submission" date="2020-07" db="EMBL/GenBank/DDBJ databases">
        <authorList>
            <person name="Pothier F. J."/>
        </authorList>
    </citation>
    <scope>NUCLEOTIDE SEQUENCE [LARGE SCALE GENOMIC DNA]</scope>
    <source>
        <strain evidence="8 9">CFBP 498</strain>
    </source>
</reference>
<dbReference type="SUPFAM" id="SSF100950">
    <property type="entry name" value="NagB/RpiA/CoA transferase-like"/>
    <property type="match status" value="1"/>
</dbReference>
<gene>
    <name evidence="7 8" type="primary">mtnA</name>
    <name evidence="8" type="ORF">CFBP498_36440</name>
</gene>
<evidence type="ECO:0000256" key="3">
    <source>
        <dbReference type="ARBA" id="ARBA00023235"/>
    </source>
</evidence>
<comment type="similarity">
    <text evidence="7">Belongs to the EIF-2B alpha/beta/delta subunits family. MtnA subfamily.</text>
</comment>
<dbReference type="UniPathway" id="UPA00904">
    <property type="reaction ID" value="UER00874"/>
</dbReference>
<protein>
    <recommendedName>
        <fullName evidence="7">Methylthioribose-1-phosphate isomerase</fullName>
        <shortName evidence="7">M1Pi</shortName>
        <shortName evidence="7">MTR-1-P isomerase</shortName>
        <ecNumber evidence="7">5.3.1.23</ecNumber>
    </recommendedName>
    <alternativeName>
        <fullName evidence="7">S-methyl-5-thioribose-1-phosphate isomerase</fullName>
    </alternativeName>
</protein>
<dbReference type="InterPro" id="IPR042529">
    <property type="entry name" value="IF_2B-like_C"/>
</dbReference>
<feature type="active site" description="Proton donor" evidence="7">
    <location>
        <position position="296"/>
    </location>
</feature>
<dbReference type="InterPro" id="IPR000649">
    <property type="entry name" value="IF-2B-related"/>
</dbReference>
<keyword evidence="3 7" id="KW-0413">Isomerase</keyword>
<evidence type="ECO:0000256" key="1">
    <source>
        <dbReference type="ARBA" id="ARBA00022605"/>
    </source>
</evidence>
<dbReference type="InterPro" id="IPR037171">
    <property type="entry name" value="NagB/RpiA_transferase-like"/>
</dbReference>
<evidence type="ECO:0000256" key="4">
    <source>
        <dbReference type="ARBA" id="ARBA00050906"/>
    </source>
</evidence>
<dbReference type="Gene3D" id="3.40.50.10470">
    <property type="entry name" value="Translation initiation factor eif-2b, domain 2"/>
    <property type="match status" value="1"/>
</dbReference>
<organism evidence="8 9">
    <name type="scientific">Xanthomonas hortorum pv. vitians</name>
    <dbReference type="NCBI Taxonomy" id="83224"/>
    <lineage>
        <taxon>Bacteria</taxon>
        <taxon>Pseudomonadati</taxon>
        <taxon>Pseudomonadota</taxon>
        <taxon>Gammaproteobacteria</taxon>
        <taxon>Lysobacterales</taxon>
        <taxon>Lysobacteraceae</taxon>
        <taxon>Xanthomonas</taxon>
    </lineage>
</organism>
<feature type="binding site" evidence="7">
    <location>
        <begin position="109"/>
        <end position="111"/>
    </location>
    <ligand>
        <name>substrate</name>
    </ligand>
</feature>
<dbReference type="FunFam" id="3.40.50.10470:FF:000006">
    <property type="entry name" value="Methylthioribose-1-phosphate isomerase"/>
    <property type="match status" value="1"/>
</dbReference>
<feature type="binding site" evidence="7">
    <location>
        <position position="152"/>
    </location>
    <ligand>
        <name>substrate</name>
    </ligand>
</feature>
<keyword evidence="2 7" id="KW-0486">Methionine biosynthesis</keyword>
<keyword evidence="1 7" id="KW-0028">Amino-acid biosynthesis</keyword>
<evidence type="ECO:0000256" key="5">
    <source>
        <dbReference type="ARBA" id="ARBA00051169"/>
    </source>
</evidence>
<evidence type="ECO:0000313" key="8">
    <source>
        <dbReference type="EMBL" id="CAD0351205.1"/>
    </source>
</evidence>
<dbReference type="InterPro" id="IPR027363">
    <property type="entry name" value="M1Pi_N"/>
</dbReference>
<dbReference type="NCBIfam" id="TIGR00512">
    <property type="entry name" value="salvage_mtnA"/>
    <property type="match status" value="1"/>
</dbReference>
<dbReference type="Proteomes" id="UP000515406">
    <property type="component" value="Chromosome"/>
</dbReference>
<comment type="catalytic activity">
    <reaction evidence="5">
        <text>5-(methylsulfanyl)-alpha-D-ribose 1-phosphate = 5-(methylsulfanyl)-D-ribulose 1-phosphate</text>
        <dbReference type="Rhea" id="RHEA:19989"/>
        <dbReference type="ChEBI" id="CHEBI:58533"/>
        <dbReference type="ChEBI" id="CHEBI:58548"/>
        <dbReference type="EC" id="5.3.1.23"/>
    </reaction>
    <physiologicalReaction direction="left-to-right" evidence="5">
        <dbReference type="Rhea" id="RHEA:19990"/>
    </physiologicalReaction>
</comment>
<dbReference type="InterPro" id="IPR011559">
    <property type="entry name" value="Initiation_fac_2B_a/b/d"/>
</dbReference>